<feature type="domain" description="MacB-like periplasmic core" evidence="9">
    <location>
        <begin position="30"/>
        <end position="257"/>
    </location>
</feature>
<dbReference type="Pfam" id="PF02687">
    <property type="entry name" value="FtsX"/>
    <property type="match status" value="1"/>
</dbReference>
<evidence type="ECO:0000256" key="6">
    <source>
        <dbReference type="ARBA" id="ARBA00038076"/>
    </source>
</evidence>
<comment type="caution">
    <text evidence="10">The sequence shown here is derived from an EMBL/GenBank/DDBJ whole genome shotgun (WGS) entry which is preliminary data.</text>
</comment>
<dbReference type="InterPro" id="IPR050250">
    <property type="entry name" value="Macrolide_Exporter_MacB"/>
</dbReference>
<evidence type="ECO:0000256" key="3">
    <source>
        <dbReference type="ARBA" id="ARBA00022692"/>
    </source>
</evidence>
<evidence type="ECO:0000259" key="9">
    <source>
        <dbReference type="Pfam" id="PF12704"/>
    </source>
</evidence>
<keyword evidence="3 7" id="KW-0812">Transmembrane</keyword>
<evidence type="ECO:0000259" key="8">
    <source>
        <dbReference type="Pfam" id="PF02687"/>
    </source>
</evidence>
<dbReference type="RefSeq" id="WP_110256560.1">
    <property type="nucleotide sequence ID" value="NZ_QJKB01000006.1"/>
</dbReference>
<comment type="similarity">
    <text evidence="6">Belongs to the ABC-4 integral membrane protein family.</text>
</comment>
<sequence length="415" mass="45081">MKLNFEIRPIFSALLRSKTGAILVALQVAISLAILANAVYIVQLRMEVVSRPSGVAEENDLFSINVSNRKLAEHAEQIATQKHDEAIIRGVSGVQDVTRVSQTPLSWSGSSTGVSLDRKQAASSSSVSMYVVSQSVMKLWGLKLTDGRDFNQGEFREIDANTSKDFPDVVIITKATAEKLFPGQASVVGKNIYFGTGDDAKETRIIGVLDRLQTHGAQIGAKGEISVVLPTRMSNDPYSKYSVRAEPGQRDRVMKDVEVALRKASATPLIINLRSMENDRTRRYRADNGLAWMLIAVCVLLLLVTASGIVGISSLWVTQRRKHIGVRRALGARRIDVLRYFITENFMITSFGIACGVALAIGLNQLLVSKLELTKLPVAYLLGASVIFWILGIIAVVGPAARAASISPATATRST</sequence>
<keyword evidence="5 7" id="KW-0472">Membrane</keyword>
<evidence type="ECO:0000256" key="5">
    <source>
        <dbReference type="ARBA" id="ARBA00023136"/>
    </source>
</evidence>
<dbReference type="PANTHER" id="PTHR30572:SF4">
    <property type="entry name" value="ABC TRANSPORTER PERMEASE YTRF"/>
    <property type="match status" value="1"/>
</dbReference>
<dbReference type="EMBL" id="QJKB01000006">
    <property type="protein sequence ID" value="PXX42138.1"/>
    <property type="molecule type" value="Genomic_DNA"/>
</dbReference>
<dbReference type="Proteomes" id="UP000247792">
    <property type="component" value="Unassembled WGS sequence"/>
</dbReference>
<feature type="transmembrane region" description="Helical" evidence="7">
    <location>
        <begin position="290"/>
        <end position="317"/>
    </location>
</feature>
<feature type="transmembrane region" description="Helical" evidence="7">
    <location>
        <begin position="337"/>
        <end position="363"/>
    </location>
</feature>
<evidence type="ECO:0000256" key="1">
    <source>
        <dbReference type="ARBA" id="ARBA00004651"/>
    </source>
</evidence>
<dbReference type="GO" id="GO:0022857">
    <property type="term" value="F:transmembrane transporter activity"/>
    <property type="evidence" value="ECO:0007669"/>
    <property type="project" value="TreeGrafter"/>
</dbReference>
<keyword evidence="2" id="KW-1003">Cell membrane</keyword>
<proteinExistence type="inferred from homology"/>
<evidence type="ECO:0000256" key="2">
    <source>
        <dbReference type="ARBA" id="ARBA00022475"/>
    </source>
</evidence>
<feature type="domain" description="ABC3 transporter permease C-terminal" evidence="8">
    <location>
        <begin position="297"/>
        <end position="407"/>
    </location>
</feature>
<dbReference type="Pfam" id="PF12704">
    <property type="entry name" value="MacB_PCD"/>
    <property type="match status" value="1"/>
</dbReference>
<dbReference type="OrthoDB" id="9770036at2"/>
<comment type="subcellular location">
    <subcellularLocation>
        <location evidence="1">Cell membrane</location>
        <topology evidence="1">Multi-pass membrane protein</topology>
    </subcellularLocation>
</comment>
<feature type="transmembrane region" description="Helical" evidence="7">
    <location>
        <begin position="21"/>
        <end position="42"/>
    </location>
</feature>
<dbReference type="InterPro" id="IPR025857">
    <property type="entry name" value="MacB_PCD"/>
</dbReference>
<dbReference type="GO" id="GO:0005886">
    <property type="term" value="C:plasma membrane"/>
    <property type="evidence" value="ECO:0007669"/>
    <property type="project" value="UniProtKB-SubCell"/>
</dbReference>
<evidence type="ECO:0000313" key="10">
    <source>
        <dbReference type="EMBL" id="PXX42138.1"/>
    </source>
</evidence>
<dbReference type="InterPro" id="IPR003838">
    <property type="entry name" value="ABC3_permease_C"/>
</dbReference>
<organism evidence="10 11">
    <name type="scientific">Undibacterium pigrum</name>
    <dbReference type="NCBI Taxonomy" id="401470"/>
    <lineage>
        <taxon>Bacteria</taxon>
        <taxon>Pseudomonadati</taxon>
        <taxon>Pseudomonadota</taxon>
        <taxon>Betaproteobacteria</taxon>
        <taxon>Burkholderiales</taxon>
        <taxon>Oxalobacteraceae</taxon>
        <taxon>Undibacterium</taxon>
    </lineage>
</organism>
<name>A0A318J702_9BURK</name>
<reference evidence="10 11" key="1">
    <citation type="submission" date="2018-05" db="EMBL/GenBank/DDBJ databases">
        <title>Genomic Encyclopedia of Type Strains, Phase IV (KMG-IV): sequencing the most valuable type-strain genomes for metagenomic binning, comparative biology and taxonomic classification.</title>
        <authorList>
            <person name="Goeker M."/>
        </authorList>
    </citation>
    <scope>NUCLEOTIDE SEQUENCE [LARGE SCALE GENOMIC DNA]</scope>
    <source>
        <strain evidence="10 11">DSM 19792</strain>
    </source>
</reference>
<keyword evidence="4 7" id="KW-1133">Transmembrane helix</keyword>
<feature type="transmembrane region" description="Helical" evidence="7">
    <location>
        <begin position="378"/>
        <end position="397"/>
    </location>
</feature>
<gene>
    <name evidence="10" type="ORF">DFR42_106318</name>
</gene>
<evidence type="ECO:0000256" key="4">
    <source>
        <dbReference type="ARBA" id="ARBA00022989"/>
    </source>
</evidence>
<evidence type="ECO:0000256" key="7">
    <source>
        <dbReference type="SAM" id="Phobius"/>
    </source>
</evidence>
<keyword evidence="11" id="KW-1185">Reference proteome</keyword>
<protein>
    <submittedName>
        <fullName evidence="10">Putative ABC transport system permease protein</fullName>
    </submittedName>
</protein>
<dbReference type="AlphaFoldDB" id="A0A318J702"/>
<dbReference type="PANTHER" id="PTHR30572">
    <property type="entry name" value="MEMBRANE COMPONENT OF TRANSPORTER-RELATED"/>
    <property type="match status" value="1"/>
</dbReference>
<evidence type="ECO:0000313" key="11">
    <source>
        <dbReference type="Proteomes" id="UP000247792"/>
    </source>
</evidence>
<accession>A0A318J702</accession>